<dbReference type="Proteomes" id="UP000008075">
    <property type="component" value="Chromosome"/>
</dbReference>
<reference evidence="1 2" key="1">
    <citation type="journal article" date="2011" name="PLoS ONE">
        <title>The entomopathogenic bacterial endosymbionts xenorhabdus and photorhabdus: convergent lifestyles from divergent genomes.</title>
        <authorList>
            <person name="Chaston J.M."/>
            <person name="Suen G."/>
            <person name="Tucker S.L."/>
            <person name="Andersen A.W."/>
            <person name="Bhasin A."/>
            <person name="Bode E."/>
            <person name="Bode H.B."/>
            <person name="Brachmann A.O."/>
            <person name="Cowles C.E."/>
            <person name="Cowles K.N."/>
            <person name="Darby C."/>
            <person name="de Leon L."/>
            <person name="Drace K."/>
            <person name="Du Z."/>
            <person name="Givaudan A."/>
            <person name="Herbert Tran E.E."/>
            <person name="Jewell K.A."/>
            <person name="Knack J.J."/>
            <person name="Krasomil-Osterfeld K.C."/>
            <person name="Kukor R."/>
            <person name="Lanois A."/>
            <person name="Latreille P."/>
            <person name="Leimgruber N.K."/>
            <person name="Lipke C.M."/>
            <person name="Liu R."/>
            <person name="Lu X."/>
            <person name="Martens E.C."/>
            <person name="Marri P.R."/>
            <person name="Medigue C."/>
            <person name="Menard M.L."/>
            <person name="Miller N.M."/>
            <person name="Morales-Soto N."/>
            <person name="Norton S."/>
            <person name="Ogier J.C."/>
            <person name="Orchard S.S."/>
            <person name="Park D."/>
            <person name="Park Y."/>
            <person name="Qurollo B.A."/>
            <person name="Sugar D.R."/>
            <person name="Richards G.R."/>
            <person name="Rouy Z."/>
            <person name="Slominski B."/>
            <person name="Slominski K."/>
            <person name="Snyder H."/>
            <person name="Tjaden B.C."/>
            <person name="van der Hoeven R."/>
            <person name="Welch R.D."/>
            <person name="Wheeler C."/>
            <person name="Xiang B."/>
            <person name="Barbazuk B."/>
            <person name="Gaudriault S."/>
            <person name="Goodner B."/>
            <person name="Slater S.C."/>
            <person name="Forst S."/>
            <person name="Goldman B.S."/>
            <person name="Goodrich-Blair H."/>
        </authorList>
    </citation>
    <scope>NUCLEOTIDE SEQUENCE [LARGE SCALE GENOMIC DNA]</scope>
    <source>
        <strain evidence="2">ATCC 19061 / DSM 3370 / CCUG 14189 / LMG 1036 / NCIMB 9965 / AN6</strain>
    </source>
</reference>
<dbReference type="HOGENOM" id="CLU_3241628_0_0_6"/>
<accession>D3VGZ6</accession>
<keyword evidence="2" id="KW-1185">Reference proteome</keyword>
<evidence type="ECO:0000313" key="1">
    <source>
        <dbReference type="EMBL" id="CBJ88281.1"/>
    </source>
</evidence>
<evidence type="ECO:0000313" key="2">
    <source>
        <dbReference type="Proteomes" id="UP000008075"/>
    </source>
</evidence>
<dbReference type="EMBL" id="FN667742">
    <property type="protein sequence ID" value="CBJ88281.1"/>
    <property type="molecule type" value="Genomic_DNA"/>
</dbReference>
<proteinExistence type="predicted"/>
<dbReference type="KEGG" id="xne:XNC1_0193"/>
<gene>
    <name evidence="1" type="ordered locus">XNC1_0193</name>
</gene>
<organism evidence="1 2">
    <name type="scientific">Xenorhabdus nematophila (strain ATCC 19061 / DSM 3370 / CCUG 14189 / LMG 1036 / NCIMB 9965 / AN6)</name>
    <dbReference type="NCBI Taxonomy" id="406817"/>
    <lineage>
        <taxon>Bacteria</taxon>
        <taxon>Pseudomonadati</taxon>
        <taxon>Pseudomonadota</taxon>
        <taxon>Gammaproteobacteria</taxon>
        <taxon>Enterobacterales</taxon>
        <taxon>Morganellaceae</taxon>
        <taxon>Xenorhabdus</taxon>
    </lineage>
</organism>
<name>D3VGZ6_XENNA</name>
<sequence>MDLAQTYCDVSSVKNLELKRMYDHIQHHYNNNKFPVCYSILAF</sequence>
<dbReference type="AlphaFoldDB" id="D3VGZ6"/>
<protein>
    <submittedName>
        <fullName evidence="1">Uncharacterized protein</fullName>
    </submittedName>
</protein>